<protein>
    <submittedName>
        <fullName evidence="1">Uncharacterized protein</fullName>
    </submittedName>
</protein>
<dbReference type="HOGENOM" id="CLU_1919424_0_0_1"/>
<organism evidence="1 2">
    <name type="scientific">Lottia gigantea</name>
    <name type="common">Giant owl limpet</name>
    <dbReference type="NCBI Taxonomy" id="225164"/>
    <lineage>
        <taxon>Eukaryota</taxon>
        <taxon>Metazoa</taxon>
        <taxon>Spiralia</taxon>
        <taxon>Lophotrochozoa</taxon>
        <taxon>Mollusca</taxon>
        <taxon>Gastropoda</taxon>
        <taxon>Patellogastropoda</taxon>
        <taxon>Lottioidea</taxon>
        <taxon>Lottiidae</taxon>
        <taxon>Lottia</taxon>
    </lineage>
</organism>
<accession>V4AA17</accession>
<dbReference type="AlphaFoldDB" id="V4AA17"/>
<dbReference type="Proteomes" id="UP000030746">
    <property type="component" value="Unassembled WGS sequence"/>
</dbReference>
<keyword evidence="2" id="KW-1185">Reference proteome</keyword>
<evidence type="ECO:0000313" key="1">
    <source>
        <dbReference type="EMBL" id="ESO93607.1"/>
    </source>
</evidence>
<reference evidence="1 2" key="1">
    <citation type="journal article" date="2013" name="Nature">
        <title>Insights into bilaterian evolution from three spiralian genomes.</title>
        <authorList>
            <person name="Simakov O."/>
            <person name="Marletaz F."/>
            <person name="Cho S.J."/>
            <person name="Edsinger-Gonzales E."/>
            <person name="Havlak P."/>
            <person name="Hellsten U."/>
            <person name="Kuo D.H."/>
            <person name="Larsson T."/>
            <person name="Lv J."/>
            <person name="Arendt D."/>
            <person name="Savage R."/>
            <person name="Osoegawa K."/>
            <person name="de Jong P."/>
            <person name="Grimwood J."/>
            <person name="Chapman J.A."/>
            <person name="Shapiro H."/>
            <person name="Aerts A."/>
            <person name="Otillar R.P."/>
            <person name="Terry A.Y."/>
            <person name="Boore J.L."/>
            <person name="Grigoriev I.V."/>
            <person name="Lindberg D.R."/>
            <person name="Seaver E.C."/>
            <person name="Weisblat D.A."/>
            <person name="Putnam N.H."/>
            <person name="Rokhsar D.S."/>
        </authorList>
    </citation>
    <scope>NUCLEOTIDE SEQUENCE [LARGE SCALE GENOMIC DNA]</scope>
</reference>
<dbReference type="PROSITE" id="PS51257">
    <property type="entry name" value="PROKAR_LIPOPROTEIN"/>
    <property type="match status" value="1"/>
</dbReference>
<name>V4AA17_LOTGI</name>
<proteinExistence type="predicted"/>
<sequence>MKPAEDVFSPGIELSNQNSLGVACSTLILNETLRSREFSFDKLFRTERHGYPRMLQVRTPNPLQYENFLIHLNSGEHKIPCYDCLVPGTAYQMAPTFYEDPGRNSEHILRNKTRAEVILFVCLFSIAFRVST</sequence>
<evidence type="ECO:0000313" key="2">
    <source>
        <dbReference type="Proteomes" id="UP000030746"/>
    </source>
</evidence>
<dbReference type="KEGG" id="lgi:LOTGIDRAFT_161717"/>
<dbReference type="RefSeq" id="XP_009055800.1">
    <property type="nucleotide sequence ID" value="XM_009057552.1"/>
</dbReference>
<dbReference type="EMBL" id="KB201891">
    <property type="protein sequence ID" value="ESO93607.1"/>
    <property type="molecule type" value="Genomic_DNA"/>
</dbReference>
<dbReference type="GeneID" id="20238767"/>
<dbReference type="CTD" id="20238767"/>
<gene>
    <name evidence="1" type="ORF">LOTGIDRAFT_161717</name>
</gene>